<accession>A0ABR1JWH8</accession>
<dbReference type="Proteomes" id="UP001498398">
    <property type="component" value="Unassembled WGS sequence"/>
</dbReference>
<organism evidence="4 5">
    <name type="scientific">Marasmiellus scandens</name>
    <dbReference type="NCBI Taxonomy" id="2682957"/>
    <lineage>
        <taxon>Eukaryota</taxon>
        <taxon>Fungi</taxon>
        <taxon>Dikarya</taxon>
        <taxon>Basidiomycota</taxon>
        <taxon>Agaricomycotina</taxon>
        <taxon>Agaricomycetes</taxon>
        <taxon>Agaricomycetidae</taxon>
        <taxon>Agaricales</taxon>
        <taxon>Marasmiineae</taxon>
        <taxon>Omphalotaceae</taxon>
        <taxon>Marasmiellus</taxon>
    </lineage>
</organism>
<gene>
    <name evidence="4" type="ORF">VKT23_005440</name>
</gene>
<evidence type="ECO:0000313" key="5">
    <source>
        <dbReference type="Proteomes" id="UP001498398"/>
    </source>
</evidence>
<protein>
    <recommendedName>
        <fullName evidence="6">Mucin-like protein</fullName>
    </recommendedName>
</protein>
<feature type="compositionally biased region" description="Polar residues" evidence="1">
    <location>
        <begin position="288"/>
        <end position="302"/>
    </location>
</feature>
<keyword evidence="2" id="KW-1133">Transmembrane helix</keyword>
<evidence type="ECO:0000256" key="3">
    <source>
        <dbReference type="SAM" id="SignalP"/>
    </source>
</evidence>
<proteinExistence type="predicted"/>
<evidence type="ECO:0000313" key="4">
    <source>
        <dbReference type="EMBL" id="KAK7465463.1"/>
    </source>
</evidence>
<reference evidence="4 5" key="1">
    <citation type="submission" date="2024-01" db="EMBL/GenBank/DDBJ databases">
        <title>A draft genome for the cacao thread blight pathogen Marasmiellus scandens.</title>
        <authorList>
            <person name="Baruah I.K."/>
            <person name="Leung J."/>
            <person name="Bukari Y."/>
            <person name="Amoako-Attah I."/>
            <person name="Meinhardt L.W."/>
            <person name="Bailey B.A."/>
            <person name="Cohen S.P."/>
        </authorList>
    </citation>
    <scope>NUCLEOTIDE SEQUENCE [LARGE SCALE GENOMIC DNA]</scope>
    <source>
        <strain evidence="4 5">GH-19</strain>
    </source>
</reference>
<feature type="transmembrane region" description="Helical" evidence="2">
    <location>
        <begin position="152"/>
        <end position="179"/>
    </location>
</feature>
<dbReference type="EMBL" id="JBANRG010000006">
    <property type="protein sequence ID" value="KAK7465463.1"/>
    <property type="molecule type" value="Genomic_DNA"/>
</dbReference>
<sequence length="302" mass="33500">MWIPILVLFVCSRATSYPFSNIPNLSPRVFPPLLGPDFDDGYSLTTSPVSFLTSTSKSYSLDSTHLLHAFSSSTAGSSITETPKKNVPSFSSYTPFQSHSIIGSPKPLSTLSTIFHPSVILPTATYSYTPVSPTFAKESSSMSPGEASQWKVIGVGVLTIASITAIVLLIIFFDSWWGLLCDLFGRKKHEEGVEDMVPDWEKRSWEFKLASEDGHRYPVHGMMSQTQTYIQEKRNPAVSSREPSSFSYDPAFTNQWPTICTPLAQPPAYYAPDLDPHPLDPLFRRPSTRNPIANSPSLLPYH</sequence>
<evidence type="ECO:0000256" key="1">
    <source>
        <dbReference type="SAM" id="MobiDB-lite"/>
    </source>
</evidence>
<keyword evidence="3" id="KW-0732">Signal</keyword>
<keyword evidence="2" id="KW-0472">Membrane</keyword>
<name>A0ABR1JWH8_9AGAR</name>
<evidence type="ECO:0008006" key="6">
    <source>
        <dbReference type="Google" id="ProtNLM"/>
    </source>
</evidence>
<comment type="caution">
    <text evidence="4">The sequence shown here is derived from an EMBL/GenBank/DDBJ whole genome shotgun (WGS) entry which is preliminary data.</text>
</comment>
<feature type="chain" id="PRO_5047010708" description="Mucin-like protein" evidence="3">
    <location>
        <begin position="17"/>
        <end position="302"/>
    </location>
</feature>
<evidence type="ECO:0000256" key="2">
    <source>
        <dbReference type="SAM" id="Phobius"/>
    </source>
</evidence>
<keyword evidence="2" id="KW-0812">Transmembrane</keyword>
<feature type="region of interest" description="Disordered" evidence="1">
    <location>
        <begin position="280"/>
        <end position="302"/>
    </location>
</feature>
<feature type="signal peptide" evidence="3">
    <location>
        <begin position="1"/>
        <end position="16"/>
    </location>
</feature>
<keyword evidence="5" id="KW-1185">Reference proteome</keyword>